<evidence type="ECO:0000313" key="4">
    <source>
        <dbReference type="Proteomes" id="UP000800097"/>
    </source>
</evidence>
<name>A0A6A6JGJ5_WESOR</name>
<evidence type="ECO:0000259" key="2">
    <source>
        <dbReference type="PROSITE" id="PS50076"/>
    </source>
</evidence>
<dbReference type="RefSeq" id="XP_033652637.1">
    <property type="nucleotide sequence ID" value="XM_033803178.1"/>
</dbReference>
<dbReference type="Pfam" id="PF00226">
    <property type="entry name" value="DnaJ"/>
    <property type="match status" value="1"/>
</dbReference>
<feature type="compositionally biased region" description="Basic and acidic residues" evidence="1">
    <location>
        <begin position="198"/>
        <end position="283"/>
    </location>
</feature>
<organism evidence="3 4">
    <name type="scientific">Westerdykella ornata</name>
    <dbReference type="NCBI Taxonomy" id="318751"/>
    <lineage>
        <taxon>Eukaryota</taxon>
        <taxon>Fungi</taxon>
        <taxon>Dikarya</taxon>
        <taxon>Ascomycota</taxon>
        <taxon>Pezizomycotina</taxon>
        <taxon>Dothideomycetes</taxon>
        <taxon>Pleosporomycetidae</taxon>
        <taxon>Pleosporales</taxon>
        <taxon>Sporormiaceae</taxon>
        <taxon>Westerdykella</taxon>
    </lineage>
</organism>
<dbReference type="EMBL" id="ML986499">
    <property type="protein sequence ID" value="KAF2275098.1"/>
    <property type="molecule type" value="Genomic_DNA"/>
</dbReference>
<dbReference type="CDD" id="cd06257">
    <property type="entry name" value="DnaJ"/>
    <property type="match status" value="1"/>
</dbReference>
<dbReference type="PROSITE" id="PS00636">
    <property type="entry name" value="DNAJ_1"/>
    <property type="match status" value="1"/>
</dbReference>
<feature type="compositionally biased region" description="Basic and acidic residues" evidence="1">
    <location>
        <begin position="151"/>
        <end position="186"/>
    </location>
</feature>
<proteinExistence type="predicted"/>
<dbReference type="OrthoDB" id="10250354at2759"/>
<dbReference type="InterPro" id="IPR036869">
    <property type="entry name" value="J_dom_sf"/>
</dbReference>
<feature type="compositionally biased region" description="Basic and acidic residues" evidence="1">
    <location>
        <begin position="292"/>
        <end position="338"/>
    </location>
</feature>
<dbReference type="SUPFAM" id="SSF46565">
    <property type="entry name" value="Chaperone J-domain"/>
    <property type="match status" value="1"/>
</dbReference>
<feature type="compositionally biased region" description="Basic and acidic residues" evidence="1">
    <location>
        <begin position="572"/>
        <end position="592"/>
    </location>
</feature>
<dbReference type="AlphaFoldDB" id="A0A6A6JGJ5"/>
<feature type="domain" description="J" evidence="2">
    <location>
        <begin position="8"/>
        <end position="76"/>
    </location>
</feature>
<reference evidence="3" key="1">
    <citation type="journal article" date="2020" name="Stud. Mycol.">
        <title>101 Dothideomycetes genomes: a test case for predicting lifestyles and emergence of pathogens.</title>
        <authorList>
            <person name="Haridas S."/>
            <person name="Albert R."/>
            <person name="Binder M."/>
            <person name="Bloem J."/>
            <person name="Labutti K."/>
            <person name="Salamov A."/>
            <person name="Andreopoulos B."/>
            <person name="Baker S."/>
            <person name="Barry K."/>
            <person name="Bills G."/>
            <person name="Bluhm B."/>
            <person name="Cannon C."/>
            <person name="Castanera R."/>
            <person name="Culley D."/>
            <person name="Daum C."/>
            <person name="Ezra D."/>
            <person name="Gonzalez J."/>
            <person name="Henrissat B."/>
            <person name="Kuo A."/>
            <person name="Liang C."/>
            <person name="Lipzen A."/>
            <person name="Lutzoni F."/>
            <person name="Magnuson J."/>
            <person name="Mondo S."/>
            <person name="Nolan M."/>
            <person name="Ohm R."/>
            <person name="Pangilinan J."/>
            <person name="Park H.-J."/>
            <person name="Ramirez L."/>
            <person name="Alfaro M."/>
            <person name="Sun H."/>
            <person name="Tritt A."/>
            <person name="Yoshinaga Y."/>
            <person name="Zwiers L.-H."/>
            <person name="Turgeon B."/>
            <person name="Goodwin S."/>
            <person name="Spatafora J."/>
            <person name="Crous P."/>
            <person name="Grigoriev I."/>
        </authorList>
    </citation>
    <scope>NUCLEOTIDE SEQUENCE</scope>
    <source>
        <strain evidence="3">CBS 379.55</strain>
    </source>
</reference>
<evidence type="ECO:0000256" key="1">
    <source>
        <dbReference type="SAM" id="MobiDB-lite"/>
    </source>
</evidence>
<dbReference type="PANTHER" id="PTHR24074">
    <property type="entry name" value="CO-CHAPERONE PROTEIN DJLA"/>
    <property type="match status" value="1"/>
</dbReference>
<accession>A0A6A6JGJ5</accession>
<keyword evidence="4" id="KW-1185">Reference proteome</keyword>
<dbReference type="InterPro" id="IPR018253">
    <property type="entry name" value="DnaJ_domain_CS"/>
</dbReference>
<feature type="compositionally biased region" description="Basic and acidic residues" evidence="1">
    <location>
        <begin position="374"/>
        <end position="383"/>
    </location>
</feature>
<dbReference type="InterPro" id="IPR001623">
    <property type="entry name" value="DnaJ_domain"/>
</dbReference>
<evidence type="ECO:0000313" key="3">
    <source>
        <dbReference type="EMBL" id="KAF2275098.1"/>
    </source>
</evidence>
<feature type="compositionally biased region" description="Basic and acidic residues" evidence="1">
    <location>
        <begin position="116"/>
        <end position="141"/>
    </location>
</feature>
<dbReference type="GeneID" id="54556353"/>
<feature type="region of interest" description="Disordered" evidence="1">
    <location>
        <begin position="97"/>
        <end position="608"/>
    </location>
</feature>
<dbReference type="PRINTS" id="PR00625">
    <property type="entry name" value="JDOMAIN"/>
</dbReference>
<dbReference type="Proteomes" id="UP000800097">
    <property type="component" value="Unassembled WGS sequence"/>
</dbReference>
<protein>
    <submittedName>
        <fullName evidence="3">DnaJ-domain-containing protein</fullName>
    </submittedName>
</protein>
<sequence length="608" mass="69704">MAATLPPDPYLALGVSKDADAATIKSTYRKLALKCHPDKVTDESLKKQKQEEFHKIQQAYEILCDDEKRKKYDAEVRFMEKLRNERGPQADVKAARYETRTAAPAGASFGATGAGRYEERRPRSYEDDRYFEDRAARKYDTYEAYPRASRSSREKESSRSTKASTDRTRSERTKTRDREERRERSGKFVYVEDDSSSTDEKARYESDYRRRSDDDRRRHDEDEIRRKAAEDRRKAEERRSYEEAKEPRRHRSGEAELDRQRKLSELEQDAVRYIHLSRVEAEARPSASRASSSRDTRPDPYESRSSRPRPDTVRRSSARPRDRPSSSGRDSHRDRRGVPEIVDWEEERRAPPSFKHSSSSPAEIHIPRATPQRSHTDYPDGHRGSTSPTPQFRRSETMPTVPSSSSSRRKEASARPSGLRTSETADLPPFTEYPSVPPPLSTKYYHYPTPGGGVSLRPEDVTASSGHRTVLHEPSRYRARSPSPLSRPPMGANRPAVAEPVRMTSSSSSSAIPPPPLGRSSSRVSPTRGRGERLYGEISPDALRRERERERERESARHQTKFDKVSYAPKIGPEDIRWSASRGRETEKERGDGSYTKPSLSRYATYVY</sequence>
<dbReference type="PROSITE" id="PS50076">
    <property type="entry name" value="DNAJ_2"/>
    <property type="match status" value="1"/>
</dbReference>
<dbReference type="SMART" id="SM00271">
    <property type="entry name" value="DnaJ"/>
    <property type="match status" value="1"/>
</dbReference>
<dbReference type="InterPro" id="IPR050817">
    <property type="entry name" value="DjlA_DnaK_co-chaperone"/>
</dbReference>
<feature type="compositionally biased region" description="Polar residues" evidence="1">
    <location>
        <begin position="384"/>
        <end position="401"/>
    </location>
</feature>
<dbReference type="Gene3D" id="1.10.287.110">
    <property type="entry name" value="DnaJ domain"/>
    <property type="match status" value="1"/>
</dbReference>
<gene>
    <name evidence="3" type="ORF">EI97DRAFT_87992</name>
</gene>
<feature type="compositionally biased region" description="Basic and acidic residues" evidence="1">
    <location>
        <begin position="542"/>
        <end position="564"/>
    </location>
</feature>